<comment type="caution">
    <text evidence="1">The sequence shown here is derived from an EMBL/GenBank/DDBJ whole genome shotgun (WGS) entry which is preliminary data.</text>
</comment>
<reference evidence="2" key="2">
    <citation type="journal article" date="2018" name="Mol. Plant Microbe Interact.">
        <title>Genome sequence resources for the wheat stripe rust pathogen (Puccinia striiformis f. sp. tritici) and the barley stripe rust pathogen (Puccinia striiformis f. sp. hordei).</title>
        <authorList>
            <person name="Xia C."/>
            <person name="Wang M."/>
            <person name="Yin C."/>
            <person name="Cornejo O.E."/>
            <person name="Hulbert S.H."/>
            <person name="Chen X."/>
        </authorList>
    </citation>
    <scope>NUCLEOTIDE SEQUENCE [LARGE SCALE GENOMIC DNA]</scope>
    <source>
        <strain evidence="2">93-210</strain>
    </source>
</reference>
<dbReference type="Proteomes" id="UP001060170">
    <property type="component" value="Chromosome 14"/>
</dbReference>
<reference evidence="2" key="1">
    <citation type="journal article" date="2018" name="BMC Genomics">
        <title>Genomic insights into host adaptation between the wheat stripe rust pathogen (Puccinia striiformis f. sp. tritici) and the barley stripe rust pathogen (Puccinia striiformis f. sp. hordei).</title>
        <authorList>
            <person name="Xia C."/>
            <person name="Wang M."/>
            <person name="Yin C."/>
            <person name="Cornejo O.E."/>
            <person name="Hulbert S.H."/>
            <person name="Chen X."/>
        </authorList>
    </citation>
    <scope>NUCLEOTIDE SEQUENCE [LARGE SCALE GENOMIC DNA]</scope>
    <source>
        <strain evidence="2">93-210</strain>
    </source>
</reference>
<protein>
    <submittedName>
        <fullName evidence="1">Uncharacterized protein</fullName>
    </submittedName>
</protein>
<organism evidence="1 2">
    <name type="scientific">Puccinia striiformis f. sp. tritici</name>
    <dbReference type="NCBI Taxonomy" id="168172"/>
    <lineage>
        <taxon>Eukaryota</taxon>
        <taxon>Fungi</taxon>
        <taxon>Dikarya</taxon>
        <taxon>Basidiomycota</taxon>
        <taxon>Pucciniomycotina</taxon>
        <taxon>Pucciniomycetes</taxon>
        <taxon>Pucciniales</taxon>
        <taxon>Pucciniaceae</taxon>
        <taxon>Puccinia</taxon>
    </lineage>
</organism>
<evidence type="ECO:0000313" key="1">
    <source>
        <dbReference type="EMBL" id="KAI7940093.1"/>
    </source>
</evidence>
<proteinExistence type="predicted"/>
<sequence length="303" mass="34574">MDFGMDFLERARWKNFQETIQDSLTDEDSETSAFSSSESEEEQQQGDLVVLGFARLYKKYNPGKYHEDCWRAHCWAKGEGFQPDELDLRTKFLKRLRSSLLPLLREQITKKQSELDTTLHEIEDALENIRSEEDPYTLPESQDDDQHLKEFKGFRIAGLDNCLRDLLIGTTSLFKQSQKIIQQLELSTEESQSSSSNSDSEESQSPPTDIASIRKQINNSASSSSVAAKCMIKWIEGSYIQLVLSNWNCQFRFIDAQMEELLKSISLPANPGENDESFKDESAVLSKLFVELAPQASPLMKLC</sequence>
<accession>A0ACC0DWP7</accession>
<keyword evidence="2" id="KW-1185">Reference proteome</keyword>
<dbReference type="EMBL" id="CM045878">
    <property type="protein sequence ID" value="KAI7940093.1"/>
    <property type="molecule type" value="Genomic_DNA"/>
</dbReference>
<reference evidence="1 2" key="3">
    <citation type="journal article" date="2022" name="Microbiol. Spectr.">
        <title>Folding features and dynamics of 3D genome architecture in plant fungal pathogens.</title>
        <authorList>
            <person name="Xia C."/>
        </authorList>
    </citation>
    <scope>NUCLEOTIDE SEQUENCE [LARGE SCALE GENOMIC DNA]</scope>
    <source>
        <strain evidence="1 2">93-210</strain>
    </source>
</reference>
<name>A0ACC0DWP7_9BASI</name>
<gene>
    <name evidence="1" type="ORF">MJO28_013745</name>
</gene>
<evidence type="ECO:0000313" key="2">
    <source>
        <dbReference type="Proteomes" id="UP001060170"/>
    </source>
</evidence>